<gene>
    <name evidence="1" type="ORF">MC45_09860</name>
</gene>
<accession>A0A097EGD6</accession>
<reference evidence="1 2" key="1">
    <citation type="submission" date="2014-09" db="EMBL/GenBank/DDBJ databases">
        <title>Using Illumina technology Improving SMRT sequencing Genome Assembly by RASTools.</title>
        <authorList>
            <person name="Zhou Y."/>
            <person name="Ma T."/>
            <person name="Liu T."/>
        </authorList>
    </citation>
    <scope>NUCLEOTIDE SEQUENCE [LARGE SCALE GENOMIC DNA]</scope>
    <source>
        <strain evidence="1 2">ATCC 55669</strain>
    </source>
</reference>
<dbReference type="RefSeq" id="WP_038662460.1">
    <property type="nucleotide sequence ID" value="NZ_CP009571.1"/>
</dbReference>
<name>A0A097EGD6_9SPHN</name>
<evidence type="ECO:0000313" key="1">
    <source>
        <dbReference type="EMBL" id="AIT06623.1"/>
    </source>
</evidence>
<keyword evidence="2" id="KW-1185">Reference proteome</keyword>
<proteinExistence type="predicted"/>
<dbReference type="STRING" id="1549858.MC45_09860"/>
<dbReference type="Proteomes" id="UP000033200">
    <property type="component" value="Chromosome"/>
</dbReference>
<evidence type="ECO:0000313" key="2">
    <source>
        <dbReference type="Proteomes" id="UP000033200"/>
    </source>
</evidence>
<dbReference type="KEGG" id="stax:MC45_09860"/>
<dbReference type="eggNOG" id="ENOG5032RVW">
    <property type="taxonomic scope" value="Bacteria"/>
</dbReference>
<organism evidence="1 2">
    <name type="scientific">Sphingomonas taxi</name>
    <dbReference type="NCBI Taxonomy" id="1549858"/>
    <lineage>
        <taxon>Bacteria</taxon>
        <taxon>Pseudomonadati</taxon>
        <taxon>Pseudomonadota</taxon>
        <taxon>Alphaproteobacteria</taxon>
        <taxon>Sphingomonadales</taxon>
        <taxon>Sphingomonadaceae</taxon>
        <taxon>Sphingomonas</taxon>
    </lineage>
</organism>
<dbReference type="HOGENOM" id="CLU_160611_1_0_5"/>
<dbReference type="AlphaFoldDB" id="A0A097EGD6"/>
<dbReference type="EMBL" id="CP009571">
    <property type="protein sequence ID" value="AIT06623.1"/>
    <property type="molecule type" value="Genomic_DNA"/>
</dbReference>
<sequence length="107" mass="12001">MRDADPPTTPDGRYIVVRGRLWRRTNPALGEDRRAALVHDLMQARRDVGTALRAGDAAGERDARRRVDAAKQALGERGPVWWDDGAPDLNRHMAENTPYAAWFEALP</sequence>
<protein>
    <submittedName>
        <fullName evidence="1">Uncharacterized protein</fullName>
    </submittedName>
</protein>